<evidence type="ECO:0000256" key="1">
    <source>
        <dbReference type="ARBA" id="ARBA00022723"/>
    </source>
</evidence>
<dbReference type="Gene3D" id="3.20.20.140">
    <property type="entry name" value="Metal-dependent hydrolases"/>
    <property type="match status" value="1"/>
</dbReference>
<dbReference type="GO" id="GO:0016810">
    <property type="term" value="F:hydrolase activity, acting on carbon-nitrogen (but not peptide) bonds"/>
    <property type="evidence" value="ECO:0007669"/>
    <property type="project" value="InterPro"/>
</dbReference>
<dbReference type="GO" id="GO:0046872">
    <property type="term" value="F:metal ion binding"/>
    <property type="evidence" value="ECO:0007669"/>
    <property type="project" value="UniProtKB-KW"/>
</dbReference>
<evidence type="ECO:0000313" key="6">
    <source>
        <dbReference type="EMBL" id="TCK26204.1"/>
    </source>
</evidence>
<feature type="domain" description="Amidohydrolase-related" evidence="4">
    <location>
        <begin position="58"/>
        <end position="402"/>
    </location>
</feature>
<reference evidence="6 7" key="1">
    <citation type="submission" date="2019-03" db="EMBL/GenBank/DDBJ databases">
        <title>Sequencing the genomes of 1000 actinobacteria strains.</title>
        <authorList>
            <person name="Klenk H.-P."/>
        </authorList>
    </citation>
    <scope>NUCLEOTIDE SEQUENCE [LARGE SCALE GENOMIC DNA]</scope>
    <source>
        <strain evidence="6 7">DSM 44969</strain>
    </source>
</reference>
<gene>
    <name evidence="6" type="ORF">EV378_2033</name>
</gene>
<protein>
    <submittedName>
        <fullName evidence="6">Imidazolonepropionase-like amidohydrolase</fullName>
    </submittedName>
</protein>
<dbReference type="Gene3D" id="2.30.40.10">
    <property type="entry name" value="Urease, subunit C, domain 1"/>
    <property type="match status" value="1"/>
</dbReference>
<evidence type="ECO:0000256" key="2">
    <source>
        <dbReference type="ARBA" id="ARBA00022801"/>
    </source>
</evidence>
<evidence type="ECO:0000256" key="3">
    <source>
        <dbReference type="ARBA" id="ARBA00022833"/>
    </source>
</evidence>
<keyword evidence="2 6" id="KW-0378">Hydrolase</keyword>
<dbReference type="PANTHER" id="PTHR43135:SF3">
    <property type="entry name" value="ALPHA-D-RIBOSE 1-METHYLPHOSPHONATE 5-TRIPHOSPHATE DIPHOSPHATASE"/>
    <property type="match status" value="1"/>
</dbReference>
<organism evidence="6 7">
    <name type="scientific">Pseudonocardia endophytica</name>
    <dbReference type="NCBI Taxonomy" id="401976"/>
    <lineage>
        <taxon>Bacteria</taxon>
        <taxon>Bacillati</taxon>
        <taxon>Actinomycetota</taxon>
        <taxon>Actinomycetes</taxon>
        <taxon>Pseudonocardiales</taxon>
        <taxon>Pseudonocardiaceae</taxon>
        <taxon>Pseudonocardia</taxon>
    </lineage>
</organism>
<evidence type="ECO:0000313" key="7">
    <source>
        <dbReference type="Proteomes" id="UP000295560"/>
    </source>
</evidence>
<dbReference type="Proteomes" id="UP000295560">
    <property type="component" value="Unassembled WGS sequence"/>
</dbReference>
<sequence length="406" mass="41639">MSHRLITADRVVTAPGEPVVPHGAVLVDGDTIVAVGTAADLEPVARDAERWDVRGGTVQPGLLNAHVHLSFRVDDDPVPSLRDRDHDALRRAIAANARACVEAGVTTVRDLGDRDGLVSAFRDDVAAGRADGPRVLTAQSPLTVAGGHCWFLGGEIDVDAHPSDVVLAIRDAVTRRAAAGADVIKVMAGGGRMTPSGAPMWQSQFGLRDLRAVVDAAAGHGLPVAAHAHGTHAMGLAARAGVTTIEHGGWHTAPGPDGGTAHFCDDAVAEAIAASGAVVVPTRFRGWRDWPADAGLQGQIDRTHWSRGHGIAMIAGNDAGVGRGWFDDLTDALTYYRAAGVPAAEVLDMATTGAAAALGVGDRTGRLAPGLAADVLAVGGDPLADTDALRDVRGVLAAGRAVRTPA</sequence>
<dbReference type="InterPro" id="IPR011059">
    <property type="entry name" value="Metal-dep_hydrolase_composite"/>
</dbReference>
<dbReference type="AlphaFoldDB" id="A0A4R1HU41"/>
<evidence type="ECO:0000259" key="4">
    <source>
        <dbReference type="Pfam" id="PF01979"/>
    </source>
</evidence>
<dbReference type="OrthoDB" id="3514520at2"/>
<dbReference type="InterPro" id="IPR006680">
    <property type="entry name" value="Amidohydro-rel"/>
</dbReference>
<dbReference type="PANTHER" id="PTHR43135">
    <property type="entry name" value="ALPHA-D-RIBOSE 1-METHYLPHOSPHONATE 5-TRIPHOSPHATE DIPHOSPHATASE"/>
    <property type="match status" value="1"/>
</dbReference>
<dbReference type="InterPro" id="IPR051781">
    <property type="entry name" value="Metallo-dep_Hydrolase"/>
</dbReference>
<dbReference type="EMBL" id="SMFZ01000001">
    <property type="protein sequence ID" value="TCK26204.1"/>
    <property type="molecule type" value="Genomic_DNA"/>
</dbReference>
<feature type="domain" description="Aminodeoxyfutalosine deaminase/Imidazolonepropionase-like composite" evidence="5">
    <location>
        <begin position="23"/>
        <end position="42"/>
    </location>
</feature>
<comment type="caution">
    <text evidence="6">The sequence shown here is derived from an EMBL/GenBank/DDBJ whole genome shotgun (WGS) entry which is preliminary data.</text>
</comment>
<evidence type="ECO:0000259" key="5">
    <source>
        <dbReference type="Pfam" id="PF22039"/>
    </source>
</evidence>
<accession>A0A4R1HU41</accession>
<keyword evidence="7" id="KW-1185">Reference proteome</keyword>
<name>A0A4R1HU41_PSEEN</name>
<keyword evidence="1" id="KW-0479">Metal-binding</keyword>
<dbReference type="Pfam" id="PF22039">
    <property type="entry name" value="HUTI_composite_bact"/>
    <property type="match status" value="1"/>
</dbReference>
<dbReference type="SUPFAM" id="SSF51556">
    <property type="entry name" value="Metallo-dependent hydrolases"/>
    <property type="match status" value="1"/>
</dbReference>
<keyword evidence="3" id="KW-0862">Zinc</keyword>
<dbReference type="RefSeq" id="WP_132423097.1">
    <property type="nucleotide sequence ID" value="NZ_SMFZ01000001.1"/>
</dbReference>
<dbReference type="InterPro" id="IPR032466">
    <property type="entry name" value="Metal_Hydrolase"/>
</dbReference>
<dbReference type="Pfam" id="PF01979">
    <property type="entry name" value="Amidohydro_1"/>
    <property type="match status" value="1"/>
</dbReference>
<dbReference type="InterPro" id="IPR054418">
    <property type="entry name" value="MQNX/HUTI_composite_N"/>
</dbReference>
<proteinExistence type="predicted"/>
<dbReference type="SUPFAM" id="SSF51338">
    <property type="entry name" value="Composite domain of metallo-dependent hydrolases"/>
    <property type="match status" value="2"/>
</dbReference>